<name>A0A1X2GSR5_9FUNG</name>
<proteinExistence type="predicted"/>
<organism evidence="3 4">
    <name type="scientific">Hesseltinella vesiculosa</name>
    <dbReference type="NCBI Taxonomy" id="101127"/>
    <lineage>
        <taxon>Eukaryota</taxon>
        <taxon>Fungi</taxon>
        <taxon>Fungi incertae sedis</taxon>
        <taxon>Mucoromycota</taxon>
        <taxon>Mucoromycotina</taxon>
        <taxon>Mucoromycetes</taxon>
        <taxon>Mucorales</taxon>
        <taxon>Cunninghamellaceae</taxon>
        <taxon>Hesseltinella</taxon>
    </lineage>
</organism>
<dbReference type="OrthoDB" id="2260421at2759"/>
<keyword evidence="4" id="KW-1185">Reference proteome</keyword>
<evidence type="ECO:0008006" key="5">
    <source>
        <dbReference type="Google" id="ProtNLM"/>
    </source>
</evidence>
<reference evidence="3 4" key="1">
    <citation type="submission" date="2016-07" db="EMBL/GenBank/DDBJ databases">
        <title>Pervasive Adenine N6-methylation of Active Genes in Fungi.</title>
        <authorList>
            <consortium name="DOE Joint Genome Institute"/>
            <person name="Mondo S.J."/>
            <person name="Dannebaum R.O."/>
            <person name="Kuo R.C."/>
            <person name="Labutti K."/>
            <person name="Haridas S."/>
            <person name="Kuo A."/>
            <person name="Salamov A."/>
            <person name="Ahrendt S.R."/>
            <person name="Lipzen A."/>
            <person name="Sullivan W."/>
            <person name="Andreopoulos W.B."/>
            <person name="Clum A."/>
            <person name="Lindquist E."/>
            <person name="Daum C."/>
            <person name="Ramamoorthy G.K."/>
            <person name="Gryganskyi A."/>
            <person name="Culley D."/>
            <person name="Magnuson J.K."/>
            <person name="James T.Y."/>
            <person name="O'Malley M.A."/>
            <person name="Stajich J.E."/>
            <person name="Spatafora J.W."/>
            <person name="Visel A."/>
            <person name="Grigoriev I.V."/>
        </authorList>
    </citation>
    <scope>NUCLEOTIDE SEQUENCE [LARGE SCALE GENOMIC DNA]</scope>
    <source>
        <strain evidence="3 4">NRRL 3301</strain>
    </source>
</reference>
<dbReference type="EMBL" id="MCGT01000004">
    <property type="protein sequence ID" value="ORX60491.1"/>
    <property type="molecule type" value="Genomic_DNA"/>
</dbReference>
<accession>A0A1X2GSR5</accession>
<sequence length="154" mass="17783">MASTLTTFVQAFGEETTDAGKQSEDAEPPQRSFGRSDLTKAFVSLSSCPAQLDLVTNNGQELSQLAEEMKQSRNMIDQTRQVLHNQEQRRELAHLPLQQEKQQYLTDLERRKKDFYAQWQHQTDKLEETFAKKTRDSIFRNLVGADQWFSAGKK</sequence>
<feature type="region of interest" description="Disordered" evidence="2">
    <location>
        <begin position="1"/>
        <end position="35"/>
    </location>
</feature>
<feature type="coiled-coil region" evidence="1">
    <location>
        <begin position="62"/>
        <end position="89"/>
    </location>
</feature>
<protein>
    <recommendedName>
        <fullName evidence="5">Biogenesis of lysosome-related organelles complex 1 subunit 5</fullName>
    </recommendedName>
</protein>
<evidence type="ECO:0000256" key="2">
    <source>
        <dbReference type="SAM" id="MobiDB-lite"/>
    </source>
</evidence>
<dbReference type="Proteomes" id="UP000242146">
    <property type="component" value="Unassembled WGS sequence"/>
</dbReference>
<comment type="caution">
    <text evidence="3">The sequence shown here is derived from an EMBL/GenBank/DDBJ whole genome shotgun (WGS) entry which is preliminary data.</text>
</comment>
<evidence type="ECO:0000313" key="3">
    <source>
        <dbReference type="EMBL" id="ORX60491.1"/>
    </source>
</evidence>
<evidence type="ECO:0000313" key="4">
    <source>
        <dbReference type="Proteomes" id="UP000242146"/>
    </source>
</evidence>
<gene>
    <name evidence="3" type="ORF">DM01DRAFT_1332640</name>
</gene>
<evidence type="ECO:0000256" key="1">
    <source>
        <dbReference type="SAM" id="Coils"/>
    </source>
</evidence>
<dbReference type="AlphaFoldDB" id="A0A1X2GSR5"/>
<keyword evidence="1" id="KW-0175">Coiled coil</keyword>